<dbReference type="InterPro" id="IPR025289">
    <property type="entry name" value="DUF4081"/>
</dbReference>
<sequence>MPRPRLLGPVTPATAGGLLDLCALDPVAGVGLAGQLRRWPTWGSGDVVALGRADSPDGGAWATGSLLPFGLAARPALGHAGASDAQVWALAEHAHRRLTRNGSVYGPAEDVEPVWSALVGLGLASREERWTQPMLVAPHLPGGLARAALDRRPAMRWAAEMLHAATGEETPLVLPASVAMFHDELGYDPTAIGGSYARHVSWLVDSRRTYVVLDDGEGRAPLPGGPRQAAFKADVGALWPAPRGHGGVALLTGVWTREDLRGQGLGSVALAAVVDAVRAEHVGLGGTVSLYVNDYNTAALALYRGLGFERVGTYSTVLL</sequence>
<evidence type="ECO:0000313" key="2">
    <source>
        <dbReference type="EMBL" id="QPL06562.1"/>
    </source>
</evidence>
<name>A0A7T0LML5_9ACTO</name>
<dbReference type="Pfam" id="PF13312">
    <property type="entry name" value="DUF4081"/>
    <property type="match status" value="1"/>
</dbReference>
<gene>
    <name evidence="2" type="ORF">ID810_04800</name>
</gene>
<dbReference type="KEGG" id="arep:ID810_04800"/>
<dbReference type="Proteomes" id="UP000594637">
    <property type="component" value="Chromosome"/>
</dbReference>
<dbReference type="Pfam" id="PF00583">
    <property type="entry name" value="Acetyltransf_1"/>
    <property type="match status" value="1"/>
</dbReference>
<dbReference type="InterPro" id="IPR000182">
    <property type="entry name" value="GNAT_dom"/>
</dbReference>
<dbReference type="PROSITE" id="PS51186">
    <property type="entry name" value="GNAT"/>
    <property type="match status" value="1"/>
</dbReference>
<organism evidence="2 3">
    <name type="scientific">Actinomyces respiraculi</name>
    <dbReference type="NCBI Taxonomy" id="2744574"/>
    <lineage>
        <taxon>Bacteria</taxon>
        <taxon>Bacillati</taxon>
        <taxon>Actinomycetota</taxon>
        <taxon>Actinomycetes</taxon>
        <taxon>Actinomycetales</taxon>
        <taxon>Actinomycetaceae</taxon>
        <taxon>Actinomyces</taxon>
    </lineage>
</organism>
<dbReference type="InterPro" id="IPR016181">
    <property type="entry name" value="Acyl_CoA_acyltransferase"/>
</dbReference>
<dbReference type="EMBL" id="CP063989">
    <property type="protein sequence ID" value="QPL06562.1"/>
    <property type="molecule type" value="Genomic_DNA"/>
</dbReference>
<dbReference type="GO" id="GO:0016747">
    <property type="term" value="F:acyltransferase activity, transferring groups other than amino-acyl groups"/>
    <property type="evidence" value="ECO:0007669"/>
    <property type="project" value="InterPro"/>
</dbReference>
<dbReference type="AlphaFoldDB" id="A0A7T0LML5"/>
<evidence type="ECO:0000259" key="1">
    <source>
        <dbReference type="PROSITE" id="PS51186"/>
    </source>
</evidence>
<dbReference type="Gene3D" id="3.40.630.30">
    <property type="match status" value="1"/>
</dbReference>
<proteinExistence type="predicted"/>
<keyword evidence="3" id="KW-1185">Reference proteome</keyword>
<accession>A0A7T0LML5</accession>
<dbReference type="SUPFAM" id="SSF55729">
    <property type="entry name" value="Acyl-CoA N-acyltransferases (Nat)"/>
    <property type="match status" value="1"/>
</dbReference>
<evidence type="ECO:0000313" key="3">
    <source>
        <dbReference type="Proteomes" id="UP000594637"/>
    </source>
</evidence>
<protein>
    <submittedName>
        <fullName evidence="2">GNAT family N-acetyltransferase</fullName>
    </submittedName>
</protein>
<reference evidence="2 3" key="1">
    <citation type="submission" date="2020-11" db="EMBL/GenBank/DDBJ databases">
        <title>Actinomyces sp. ZJ750.</title>
        <authorList>
            <person name="Zhou J."/>
        </authorList>
    </citation>
    <scope>NUCLEOTIDE SEQUENCE [LARGE SCALE GENOMIC DNA]</scope>
    <source>
        <strain evidence="2 3">ZJ750</strain>
    </source>
</reference>
<keyword evidence="2" id="KW-0808">Transferase</keyword>
<feature type="domain" description="N-acetyltransferase" evidence="1">
    <location>
        <begin position="164"/>
        <end position="319"/>
    </location>
</feature>